<dbReference type="Pfam" id="PF13556">
    <property type="entry name" value="HTH_30"/>
    <property type="match status" value="1"/>
</dbReference>
<evidence type="ECO:0000259" key="1">
    <source>
        <dbReference type="Pfam" id="PF13556"/>
    </source>
</evidence>
<sequence length="318" mass="33608">MEPGPGGAERVAARFDDLLRRRADLEAVARAAAELTGLPARLVDRTRRVVIRVEPDGERRDSPARPEPDWLAVRVLDGAATLWLESPARGRDLDTLVLERAGAAAALLIRHRPVTTPAHTPAAPLLETAIAAGTPLEARLAALRALGLNPEGRLRVLAQPHGKVLVQPEGDPVPVRGRAGVGPAVPAHRLPESAARALTALRLTAEGTTADPGPRVVRAEDLGGLEMLAAAVAPGTTTPDAAVLTAAAEEAPWLLPTLVAVARAPNQRAAAQELFVHHSTLRVRLQRAEVLLGWSLRDAAGMLRLRLALAVRLLGRPV</sequence>
<evidence type="ECO:0000313" key="3">
    <source>
        <dbReference type="Proteomes" id="UP000218505"/>
    </source>
</evidence>
<dbReference type="Proteomes" id="UP000218505">
    <property type="component" value="Chromosome"/>
</dbReference>
<dbReference type="EMBL" id="CP023445">
    <property type="protein sequence ID" value="ATE54815.1"/>
    <property type="molecule type" value="Genomic_DNA"/>
</dbReference>
<keyword evidence="3" id="KW-1185">Reference proteome</keyword>
<dbReference type="PANTHER" id="PTHR33744">
    <property type="entry name" value="CARBOHYDRATE DIACID REGULATOR"/>
    <property type="match status" value="1"/>
</dbReference>
<organism evidence="2 3">
    <name type="scientific">Actinosynnema pretiosum</name>
    <dbReference type="NCBI Taxonomy" id="42197"/>
    <lineage>
        <taxon>Bacteria</taxon>
        <taxon>Bacillati</taxon>
        <taxon>Actinomycetota</taxon>
        <taxon>Actinomycetes</taxon>
        <taxon>Pseudonocardiales</taxon>
        <taxon>Pseudonocardiaceae</taxon>
        <taxon>Actinosynnema</taxon>
    </lineage>
</organism>
<dbReference type="InterPro" id="IPR042070">
    <property type="entry name" value="PucR_C-HTH_sf"/>
</dbReference>
<dbReference type="KEGG" id="apre:CNX65_17265"/>
<gene>
    <name evidence="2" type="ORF">CNX65_17265</name>
</gene>
<feature type="domain" description="PucR C-terminal helix-turn-helix" evidence="1">
    <location>
        <begin position="254"/>
        <end position="310"/>
    </location>
</feature>
<dbReference type="RefSeq" id="WP_096494332.1">
    <property type="nucleotide sequence ID" value="NZ_CP023445.1"/>
</dbReference>
<name>A0A290Z759_9PSEU</name>
<protein>
    <submittedName>
        <fullName evidence="2">CdaR family transcriptional regulator</fullName>
    </submittedName>
</protein>
<dbReference type="InterPro" id="IPR051448">
    <property type="entry name" value="CdaR-like_regulators"/>
</dbReference>
<accession>A0A290Z759</accession>
<dbReference type="PANTHER" id="PTHR33744:SF7">
    <property type="entry name" value="PUCR FAMILY TRANSCRIPTIONAL REGULATOR"/>
    <property type="match status" value="1"/>
</dbReference>
<reference evidence="2" key="1">
    <citation type="submission" date="2017-09" db="EMBL/GenBank/DDBJ databases">
        <title>Complete Genome Sequence of ansamitocin-producing Bacterium Actinosynnema pretiosum X47.</title>
        <authorList>
            <person name="Cao G."/>
            <person name="Zong G."/>
            <person name="Zhong C."/>
            <person name="Fu J."/>
        </authorList>
    </citation>
    <scope>NUCLEOTIDE SEQUENCE [LARGE SCALE GENOMIC DNA]</scope>
    <source>
        <strain evidence="2">X47</strain>
    </source>
</reference>
<evidence type="ECO:0000313" key="2">
    <source>
        <dbReference type="EMBL" id="ATE54815.1"/>
    </source>
</evidence>
<proteinExistence type="predicted"/>
<dbReference type="Gene3D" id="1.10.10.2840">
    <property type="entry name" value="PucR C-terminal helix-turn-helix domain"/>
    <property type="match status" value="1"/>
</dbReference>
<dbReference type="InterPro" id="IPR025736">
    <property type="entry name" value="PucR_C-HTH_dom"/>
</dbReference>
<dbReference type="AlphaFoldDB" id="A0A290Z759"/>